<comment type="caution">
    <text evidence="3">The sequence shown here is derived from an EMBL/GenBank/DDBJ whole genome shotgun (WGS) entry which is preliminary data.</text>
</comment>
<accession>A0AAD7M7L0</accession>
<feature type="compositionally biased region" description="Basic and acidic residues" evidence="1">
    <location>
        <begin position="16"/>
        <end position="29"/>
    </location>
</feature>
<protein>
    <submittedName>
        <fullName evidence="3">Uncharacterized protein</fullName>
    </submittedName>
</protein>
<dbReference type="EMBL" id="JARKIE010000009">
    <property type="protein sequence ID" value="KAJ7704773.1"/>
    <property type="molecule type" value="Genomic_DNA"/>
</dbReference>
<dbReference type="AlphaFoldDB" id="A0AAD7M7L0"/>
<evidence type="ECO:0000256" key="2">
    <source>
        <dbReference type="SAM" id="Phobius"/>
    </source>
</evidence>
<keyword evidence="4" id="KW-1185">Reference proteome</keyword>
<evidence type="ECO:0000313" key="3">
    <source>
        <dbReference type="EMBL" id="KAJ7704773.1"/>
    </source>
</evidence>
<name>A0AAD7M7L0_MYCRO</name>
<dbReference type="Proteomes" id="UP001221757">
    <property type="component" value="Unassembled WGS sequence"/>
</dbReference>
<keyword evidence="2" id="KW-0812">Transmembrane</keyword>
<feature type="transmembrane region" description="Helical" evidence="2">
    <location>
        <begin position="42"/>
        <end position="62"/>
    </location>
</feature>
<organism evidence="3 4">
    <name type="scientific">Mycena rosella</name>
    <name type="common">Pink bonnet</name>
    <name type="synonym">Agaricus rosellus</name>
    <dbReference type="NCBI Taxonomy" id="1033263"/>
    <lineage>
        <taxon>Eukaryota</taxon>
        <taxon>Fungi</taxon>
        <taxon>Dikarya</taxon>
        <taxon>Basidiomycota</taxon>
        <taxon>Agaricomycotina</taxon>
        <taxon>Agaricomycetes</taxon>
        <taxon>Agaricomycetidae</taxon>
        <taxon>Agaricales</taxon>
        <taxon>Marasmiineae</taxon>
        <taxon>Mycenaceae</taxon>
        <taxon>Mycena</taxon>
    </lineage>
</organism>
<gene>
    <name evidence="3" type="ORF">B0H17DRAFT_1193281</name>
</gene>
<reference evidence="3" key="1">
    <citation type="submission" date="2023-03" db="EMBL/GenBank/DDBJ databases">
        <title>Massive genome expansion in bonnet fungi (Mycena s.s.) driven by repeated elements and novel gene families across ecological guilds.</title>
        <authorList>
            <consortium name="Lawrence Berkeley National Laboratory"/>
            <person name="Harder C.B."/>
            <person name="Miyauchi S."/>
            <person name="Viragh M."/>
            <person name="Kuo A."/>
            <person name="Thoen E."/>
            <person name="Andreopoulos B."/>
            <person name="Lu D."/>
            <person name="Skrede I."/>
            <person name="Drula E."/>
            <person name="Henrissat B."/>
            <person name="Morin E."/>
            <person name="Kohler A."/>
            <person name="Barry K."/>
            <person name="LaButti K."/>
            <person name="Morin E."/>
            <person name="Salamov A."/>
            <person name="Lipzen A."/>
            <person name="Mereny Z."/>
            <person name="Hegedus B."/>
            <person name="Baldrian P."/>
            <person name="Stursova M."/>
            <person name="Weitz H."/>
            <person name="Taylor A."/>
            <person name="Grigoriev I.V."/>
            <person name="Nagy L.G."/>
            <person name="Martin F."/>
            <person name="Kauserud H."/>
        </authorList>
    </citation>
    <scope>NUCLEOTIDE SEQUENCE</scope>
    <source>
        <strain evidence="3">CBHHK067</strain>
    </source>
</reference>
<proteinExistence type="predicted"/>
<evidence type="ECO:0000256" key="1">
    <source>
        <dbReference type="SAM" id="MobiDB-lite"/>
    </source>
</evidence>
<keyword evidence="2" id="KW-0472">Membrane</keyword>
<feature type="region of interest" description="Disordered" evidence="1">
    <location>
        <begin position="1"/>
        <end position="39"/>
    </location>
</feature>
<sequence length="104" mass="10706">MGTNAVPIDSPTQTIQEEKPALDLEKGAEDTPQDPPEGGLDAWLSILGASLVALATFGYVSLSKSARDCAYPGYDVAGLSGALFDAYGPRYMIPASGVIIGEGS</sequence>
<evidence type="ECO:0000313" key="4">
    <source>
        <dbReference type="Proteomes" id="UP001221757"/>
    </source>
</evidence>
<keyword evidence="2" id="KW-1133">Transmembrane helix</keyword>